<sequence length="307" mass="33554">MVWGVDGGGTSTRGIAQLGQDCYTDIMSASASNILVVGQDAAFAAMDAVLDRLETSVALNSGSGLLGLAGCDRVAVRQAWREYCLKRGLKRIWITGDYWLPWANFTHGEDGLVAILGTGSVVFGLHHTHTIRLGGYGWKLGDPGSGLSVGQLAVKKAVQSWEGIEEPSVLVEKGLAFFGVQSMVDVMERLYEPAYPLRQLADFAPFVFEAAAQGDEVAEKVLLEERSRILEMVHTAIDKLGLSAGSVGLSGGMSRLWHPYLQNRLGILKNGAHFELITRQAVYGALWLAEKWNQERRPYDTQEHYSQ</sequence>
<dbReference type="AlphaFoldDB" id="A0A2T2XAL0"/>
<dbReference type="SUPFAM" id="SSF53067">
    <property type="entry name" value="Actin-like ATPase domain"/>
    <property type="match status" value="2"/>
</dbReference>
<dbReference type="PANTHER" id="PTHR43190:SF3">
    <property type="entry name" value="N-ACETYL-D-GLUCOSAMINE KINASE"/>
    <property type="match status" value="1"/>
</dbReference>
<dbReference type="EMBL" id="PXYT01000002">
    <property type="protein sequence ID" value="PSR31535.1"/>
    <property type="molecule type" value="Genomic_DNA"/>
</dbReference>
<dbReference type="Gene3D" id="3.30.420.40">
    <property type="match status" value="2"/>
</dbReference>
<dbReference type="Proteomes" id="UP000242699">
    <property type="component" value="Unassembled WGS sequence"/>
</dbReference>
<organism evidence="2 3">
    <name type="scientific">Sulfobacillus benefaciens</name>
    <dbReference type="NCBI Taxonomy" id="453960"/>
    <lineage>
        <taxon>Bacteria</taxon>
        <taxon>Bacillati</taxon>
        <taxon>Bacillota</taxon>
        <taxon>Clostridia</taxon>
        <taxon>Eubacteriales</taxon>
        <taxon>Clostridiales Family XVII. Incertae Sedis</taxon>
        <taxon>Sulfobacillus</taxon>
    </lineage>
</organism>
<evidence type="ECO:0000313" key="3">
    <source>
        <dbReference type="Proteomes" id="UP000242699"/>
    </source>
</evidence>
<name>A0A2T2XAL0_9FIRM</name>
<proteinExistence type="predicted"/>
<gene>
    <name evidence="2" type="ORF">C7B43_02235</name>
</gene>
<evidence type="ECO:0000313" key="2">
    <source>
        <dbReference type="EMBL" id="PSR31535.1"/>
    </source>
</evidence>
<feature type="domain" description="ATPase BadF/BadG/BcrA/BcrD type" evidence="1">
    <location>
        <begin position="4"/>
        <end position="255"/>
    </location>
</feature>
<dbReference type="InterPro" id="IPR002731">
    <property type="entry name" value="ATPase_BadF"/>
</dbReference>
<evidence type="ECO:0000259" key="1">
    <source>
        <dbReference type="Pfam" id="PF01869"/>
    </source>
</evidence>
<protein>
    <recommendedName>
        <fullName evidence="1">ATPase BadF/BadG/BcrA/BcrD type domain-containing protein</fullName>
    </recommendedName>
</protein>
<accession>A0A2T2XAL0</accession>
<dbReference type="Pfam" id="PF01869">
    <property type="entry name" value="BcrAD_BadFG"/>
    <property type="match status" value="1"/>
</dbReference>
<dbReference type="InterPro" id="IPR052519">
    <property type="entry name" value="Euk-type_GlcNAc_Kinase"/>
</dbReference>
<reference evidence="2 3" key="1">
    <citation type="journal article" date="2014" name="BMC Genomics">
        <title>Comparison of environmental and isolate Sulfobacillus genomes reveals diverse carbon, sulfur, nitrogen, and hydrogen metabolisms.</title>
        <authorList>
            <person name="Justice N.B."/>
            <person name="Norman A."/>
            <person name="Brown C.T."/>
            <person name="Singh A."/>
            <person name="Thomas B.C."/>
            <person name="Banfield J.F."/>
        </authorList>
    </citation>
    <scope>NUCLEOTIDE SEQUENCE [LARGE SCALE GENOMIC DNA]</scope>
    <source>
        <strain evidence="2">AMDSBA1</strain>
    </source>
</reference>
<dbReference type="CDD" id="cd24007">
    <property type="entry name" value="ASKHA_NBD_eukNAGK-like"/>
    <property type="match status" value="1"/>
</dbReference>
<dbReference type="InterPro" id="IPR043129">
    <property type="entry name" value="ATPase_NBD"/>
</dbReference>
<comment type="caution">
    <text evidence="2">The sequence shown here is derived from an EMBL/GenBank/DDBJ whole genome shotgun (WGS) entry which is preliminary data.</text>
</comment>
<dbReference type="PANTHER" id="PTHR43190">
    <property type="entry name" value="N-ACETYL-D-GLUCOSAMINE KINASE"/>
    <property type="match status" value="1"/>
</dbReference>